<evidence type="ECO:0000313" key="3">
    <source>
        <dbReference type="Proteomes" id="UP000765509"/>
    </source>
</evidence>
<dbReference type="AlphaFoldDB" id="A0A9Q3PS84"/>
<organism evidence="2 3">
    <name type="scientific">Austropuccinia psidii MF-1</name>
    <dbReference type="NCBI Taxonomy" id="1389203"/>
    <lineage>
        <taxon>Eukaryota</taxon>
        <taxon>Fungi</taxon>
        <taxon>Dikarya</taxon>
        <taxon>Basidiomycota</taxon>
        <taxon>Pucciniomycotina</taxon>
        <taxon>Pucciniomycetes</taxon>
        <taxon>Pucciniales</taxon>
        <taxon>Sphaerophragmiaceae</taxon>
        <taxon>Austropuccinia</taxon>
    </lineage>
</organism>
<evidence type="ECO:0000313" key="2">
    <source>
        <dbReference type="EMBL" id="MBW0570592.1"/>
    </source>
</evidence>
<name>A0A9Q3PS84_9BASI</name>
<proteinExistence type="predicted"/>
<gene>
    <name evidence="2" type="ORF">O181_110307</name>
</gene>
<keyword evidence="3" id="KW-1185">Reference proteome</keyword>
<dbReference type="EMBL" id="AVOT02086530">
    <property type="protein sequence ID" value="MBW0570592.1"/>
    <property type="molecule type" value="Genomic_DNA"/>
</dbReference>
<feature type="region of interest" description="Disordered" evidence="1">
    <location>
        <begin position="39"/>
        <end position="80"/>
    </location>
</feature>
<feature type="non-terminal residue" evidence="2">
    <location>
        <position position="1"/>
    </location>
</feature>
<reference evidence="2" key="1">
    <citation type="submission" date="2021-03" db="EMBL/GenBank/DDBJ databases">
        <title>Draft genome sequence of rust myrtle Austropuccinia psidii MF-1, a brazilian biotype.</title>
        <authorList>
            <person name="Quecine M.C."/>
            <person name="Pachon D.M.R."/>
            <person name="Bonatelli M.L."/>
            <person name="Correr F.H."/>
            <person name="Franceschini L.M."/>
            <person name="Leite T.F."/>
            <person name="Margarido G.R.A."/>
            <person name="Almeida C.A."/>
            <person name="Ferrarezi J.A."/>
            <person name="Labate C.A."/>
        </authorList>
    </citation>
    <scope>NUCLEOTIDE SEQUENCE</scope>
    <source>
        <strain evidence="2">MF-1</strain>
    </source>
</reference>
<dbReference type="Proteomes" id="UP000765509">
    <property type="component" value="Unassembled WGS sequence"/>
</dbReference>
<accession>A0A9Q3PS84</accession>
<sequence>SLIKYCAAGNIIREEYITSPDSSEEEYEDSIEVQIAQKGTSFQTEKGKQPPKEMKASIQSNQMEMDKEEARPSPEGESLRQKRHIWRMLELPPIPQGLHPQTLM</sequence>
<feature type="compositionally biased region" description="Basic and acidic residues" evidence="1">
    <location>
        <begin position="45"/>
        <end position="55"/>
    </location>
</feature>
<evidence type="ECO:0000256" key="1">
    <source>
        <dbReference type="SAM" id="MobiDB-lite"/>
    </source>
</evidence>
<feature type="compositionally biased region" description="Basic and acidic residues" evidence="1">
    <location>
        <begin position="64"/>
        <end position="80"/>
    </location>
</feature>
<comment type="caution">
    <text evidence="2">The sequence shown here is derived from an EMBL/GenBank/DDBJ whole genome shotgun (WGS) entry which is preliminary data.</text>
</comment>
<protein>
    <submittedName>
        <fullName evidence="2">Uncharacterized protein</fullName>
    </submittedName>
</protein>